<proteinExistence type="predicted"/>
<evidence type="ECO:0000313" key="3">
    <source>
        <dbReference type="Proteomes" id="UP000077266"/>
    </source>
</evidence>
<sequence>MASQPTDPRPSMRRKSSASNLLMQSFKAGVAPSGMMNPVGGPPPIAIPSSAILYTAKDPDSLSTFSDATTAASLNPGQNNLEYLQNEIVRKRLVALTYLRNVHEGKAHWIGTLHLARADLERAFSNTSMKKRTTRFAVLAMSLSSTLESTTILDMLRSIIAILAEYDQFQDDNYKPRMRIPGFRSSKLRDATDAYLAIPNIPFALDYHQALLSFIDVLSELYYRLGNLLSQQAQYQQNSAQTPTPLTHPMSPPPTWSLPGPPLQPQHGVEYLRRPGLSPEEDEILKLAESAGGTARGGLFELGSPTGMAGAVWNSTIGELTLKMDGKFKKILGTLFKELDDLARQGIRDELASLDPLLRNVAMPSGGDDPYELYDI</sequence>
<keyword evidence="3" id="KW-1185">Reference proteome</keyword>
<feature type="region of interest" description="Disordered" evidence="1">
    <location>
        <begin position="236"/>
        <end position="265"/>
    </location>
</feature>
<dbReference type="Proteomes" id="UP000077266">
    <property type="component" value="Unassembled WGS sequence"/>
</dbReference>
<gene>
    <name evidence="2" type="ORF">EXIGLDRAFT_746294</name>
</gene>
<organism evidence="2 3">
    <name type="scientific">Exidia glandulosa HHB12029</name>
    <dbReference type="NCBI Taxonomy" id="1314781"/>
    <lineage>
        <taxon>Eukaryota</taxon>
        <taxon>Fungi</taxon>
        <taxon>Dikarya</taxon>
        <taxon>Basidiomycota</taxon>
        <taxon>Agaricomycotina</taxon>
        <taxon>Agaricomycetes</taxon>
        <taxon>Auriculariales</taxon>
        <taxon>Exidiaceae</taxon>
        <taxon>Exidia</taxon>
    </lineage>
</organism>
<dbReference type="PANTHER" id="PTHR37332">
    <property type="entry name" value="EXPRESSED PROTEIN"/>
    <property type="match status" value="1"/>
</dbReference>
<dbReference type="PANTHER" id="PTHR37332:SF1">
    <property type="entry name" value="ELMO DOMAIN-CONTAINING PROTEIN"/>
    <property type="match status" value="1"/>
</dbReference>
<dbReference type="AlphaFoldDB" id="A0A166B9G2"/>
<feature type="compositionally biased region" description="Low complexity" evidence="1">
    <location>
        <begin position="236"/>
        <end position="249"/>
    </location>
</feature>
<dbReference type="InParanoid" id="A0A166B9G2"/>
<dbReference type="OrthoDB" id="14339at2759"/>
<feature type="compositionally biased region" description="Pro residues" evidence="1">
    <location>
        <begin position="250"/>
        <end position="264"/>
    </location>
</feature>
<accession>A0A166B9G2</accession>
<name>A0A166B9G2_EXIGL</name>
<evidence type="ECO:0000256" key="1">
    <source>
        <dbReference type="SAM" id="MobiDB-lite"/>
    </source>
</evidence>
<dbReference type="EMBL" id="KV425912">
    <property type="protein sequence ID" value="KZV99149.1"/>
    <property type="molecule type" value="Genomic_DNA"/>
</dbReference>
<protein>
    <submittedName>
        <fullName evidence="2">Uncharacterized protein</fullName>
    </submittedName>
</protein>
<reference evidence="2 3" key="1">
    <citation type="journal article" date="2016" name="Mol. Biol. Evol.">
        <title>Comparative Genomics of Early-Diverging Mushroom-Forming Fungi Provides Insights into the Origins of Lignocellulose Decay Capabilities.</title>
        <authorList>
            <person name="Nagy L.G."/>
            <person name="Riley R."/>
            <person name="Tritt A."/>
            <person name="Adam C."/>
            <person name="Daum C."/>
            <person name="Floudas D."/>
            <person name="Sun H."/>
            <person name="Yadav J.S."/>
            <person name="Pangilinan J."/>
            <person name="Larsson K.H."/>
            <person name="Matsuura K."/>
            <person name="Barry K."/>
            <person name="Labutti K."/>
            <person name="Kuo R."/>
            <person name="Ohm R.A."/>
            <person name="Bhattacharya S.S."/>
            <person name="Shirouzu T."/>
            <person name="Yoshinaga Y."/>
            <person name="Martin F.M."/>
            <person name="Grigoriev I.V."/>
            <person name="Hibbett D.S."/>
        </authorList>
    </citation>
    <scope>NUCLEOTIDE SEQUENCE [LARGE SCALE GENOMIC DNA]</scope>
    <source>
        <strain evidence="2 3">HHB12029</strain>
    </source>
</reference>
<evidence type="ECO:0000313" key="2">
    <source>
        <dbReference type="EMBL" id="KZV99149.1"/>
    </source>
</evidence>